<accession>A0ABZ3HBT4</accession>
<dbReference type="NCBIfam" id="TIGR04488">
    <property type="entry name" value="SoxY_true_GGCGG"/>
    <property type="match status" value="1"/>
</dbReference>
<dbReference type="PROSITE" id="PS51318">
    <property type="entry name" value="TAT"/>
    <property type="match status" value="1"/>
</dbReference>
<gene>
    <name evidence="3" type="primary">soxY</name>
    <name evidence="3" type="ORF">WCY31_03755</name>
</gene>
<feature type="chain" id="PRO_5047393210" evidence="1">
    <location>
        <begin position="31"/>
        <end position="158"/>
    </location>
</feature>
<keyword evidence="1" id="KW-0732">Signal</keyword>
<dbReference type="InterPro" id="IPR006311">
    <property type="entry name" value="TAT_signal"/>
</dbReference>
<evidence type="ECO:0000313" key="3">
    <source>
        <dbReference type="EMBL" id="XAU15822.1"/>
    </source>
</evidence>
<evidence type="ECO:0000259" key="2">
    <source>
        <dbReference type="Pfam" id="PF13501"/>
    </source>
</evidence>
<dbReference type="PIRSF" id="PIRSF010312">
    <property type="entry name" value="Sulphur_oxidation_SoxY"/>
    <property type="match status" value="1"/>
</dbReference>
<dbReference type="Proteomes" id="UP001447842">
    <property type="component" value="Chromosome"/>
</dbReference>
<organism evidence="3 4">
    <name type="scientific">Sulfurimonas diazotrophicus</name>
    <dbReference type="NCBI Taxonomy" id="3131939"/>
    <lineage>
        <taxon>Bacteria</taxon>
        <taxon>Pseudomonadati</taxon>
        <taxon>Campylobacterota</taxon>
        <taxon>Epsilonproteobacteria</taxon>
        <taxon>Campylobacterales</taxon>
        <taxon>Sulfurimonadaceae</taxon>
        <taxon>Sulfurimonas</taxon>
    </lineage>
</organism>
<evidence type="ECO:0000256" key="1">
    <source>
        <dbReference type="SAM" id="SignalP"/>
    </source>
</evidence>
<feature type="domain" description="Ig-like SoxY" evidence="2">
    <location>
        <begin position="47"/>
        <end position="157"/>
    </location>
</feature>
<dbReference type="Gene3D" id="2.60.40.2470">
    <property type="entry name" value="SoxY domain"/>
    <property type="match status" value="1"/>
</dbReference>
<sequence length="158" mass="16276">MQRRSFLQRIGLAAAATAATATLTPQSLLAAEAPKGPNTMNIDAALKAITGGKAVTPSKKVHLKAPEIAENGAVVPVTVEVDSPMTPDDYVKAIHIFATKNSNVRCADIMLTPANGAAMFATRIKLGSSQDVLVVAETSTGEFLSAKQSVKVTIGGCG</sequence>
<dbReference type="InterPro" id="IPR032711">
    <property type="entry name" value="SoxY"/>
</dbReference>
<proteinExistence type="predicted"/>
<protein>
    <submittedName>
        <fullName evidence="3">Thiosulfate oxidation carrier protein SoxY</fullName>
    </submittedName>
</protein>
<dbReference type="EMBL" id="CP147920">
    <property type="protein sequence ID" value="XAU15822.1"/>
    <property type="molecule type" value="Genomic_DNA"/>
</dbReference>
<dbReference type="Pfam" id="PF13501">
    <property type="entry name" value="SoxY"/>
    <property type="match status" value="1"/>
</dbReference>
<evidence type="ECO:0000313" key="4">
    <source>
        <dbReference type="Proteomes" id="UP001447842"/>
    </source>
</evidence>
<reference evidence="3 4" key="1">
    <citation type="submission" date="2024-03" db="EMBL/GenBank/DDBJ databases">
        <title>Sulfurimonas sp. HSL3-1.</title>
        <authorList>
            <person name="Wang S."/>
        </authorList>
    </citation>
    <scope>NUCLEOTIDE SEQUENCE [LARGE SCALE GENOMIC DNA]</scope>
    <source>
        <strain evidence="3 4">HSL3-1</strain>
    </source>
</reference>
<keyword evidence="4" id="KW-1185">Reference proteome</keyword>
<dbReference type="RefSeq" id="WP_345973193.1">
    <property type="nucleotide sequence ID" value="NZ_CP147920.1"/>
</dbReference>
<feature type="signal peptide" evidence="1">
    <location>
        <begin position="1"/>
        <end position="30"/>
    </location>
</feature>
<dbReference type="InterPro" id="IPR038162">
    <property type="entry name" value="SoxY_sf"/>
</dbReference>
<dbReference type="InterPro" id="IPR016568">
    <property type="entry name" value="Sulphur_oxidation_SoxY"/>
</dbReference>
<name>A0ABZ3HBT4_9BACT</name>